<gene>
    <name evidence="9" type="ORF">EJC49_01175</name>
</gene>
<keyword evidence="4 7" id="KW-0812">Transmembrane</keyword>
<evidence type="ECO:0000256" key="3">
    <source>
        <dbReference type="ARBA" id="ARBA00022475"/>
    </source>
</evidence>
<evidence type="ECO:0000313" key="9">
    <source>
        <dbReference type="EMBL" id="RST88339.1"/>
    </source>
</evidence>
<evidence type="ECO:0000259" key="8">
    <source>
        <dbReference type="Pfam" id="PF02308"/>
    </source>
</evidence>
<reference evidence="9 10" key="1">
    <citation type="submission" date="2018-12" db="EMBL/GenBank/DDBJ databases">
        <title>Mesorhizobium carbonis sp. nov., isolated from coal mine water.</title>
        <authorList>
            <person name="Xin W."/>
            <person name="Xu Z."/>
            <person name="Xiang F."/>
            <person name="Zhang J."/>
            <person name="Xi L."/>
            <person name="Liu J."/>
        </authorList>
    </citation>
    <scope>NUCLEOTIDE SEQUENCE [LARGE SCALE GENOMIC DNA]</scope>
    <source>
        <strain evidence="9 10">B2.3</strain>
    </source>
</reference>
<organism evidence="9 10">
    <name type="scientific">Aquibium carbonis</name>
    <dbReference type="NCBI Taxonomy" id="2495581"/>
    <lineage>
        <taxon>Bacteria</taxon>
        <taxon>Pseudomonadati</taxon>
        <taxon>Pseudomonadota</taxon>
        <taxon>Alphaproteobacteria</taxon>
        <taxon>Hyphomicrobiales</taxon>
        <taxon>Phyllobacteriaceae</taxon>
        <taxon>Aquibium</taxon>
    </lineage>
</organism>
<evidence type="ECO:0000256" key="7">
    <source>
        <dbReference type="RuleBase" id="RU365041"/>
    </source>
</evidence>
<comment type="subcellular location">
    <subcellularLocation>
        <location evidence="7">Cell inner membrane</location>
        <topology evidence="7">Multi-pass membrane protein</topology>
    </subcellularLocation>
    <subcellularLocation>
        <location evidence="1">Cell membrane</location>
        <topology evidence="1">Multi-pass membrane protein</topology>
    </subcellularLocation>
</comment>
<protein>
    <recommendedName>
        <fullName evidence="7">Protein MgtC</fullName>
    </recommendedName>
</protein>
<dbReference type="EMBL" id="RWKW01000002">
    <property type="protein sequence ID" value="RST88339.1"/>
    <property type="molecule type" value="Genomic_DNA"/>
</dbReference>
<evidence type="ECO:0000256" key="6">
    <source>
        <dbReference type="ARBA" id="ARBA00023136"/>
    </source>
</evidence>
<dbReference type="OrthoDB" id="9811198at2"/>
<dbReference type="PRINTS" id="PR01837">
    <property type="entry name" value="MGTCSAPBPROT"/>
</dbReference>
<comment type="caution">
    <text evidence="9">The sequence shown here is derived from an EMBL/GenBank/DDBJ whole genome shotgun (WGS) entry which is preliminary data.</text>
</comment>
<keyword evidence="6 7" id="KW-0472">Membrane</keyword>
<sequence>MEQLLDDIGQHTHVPFAVIAARLALATMLGAAVGLEREWRQRPAGLRTHILVCLAAAVVAILTIEIAHLSYFEGDRMRIDPLRSIEAVTSGIAFLAAGLIVFARGEVHGLTTGAGMWLAGAIGLSCGLGFWGIAVFATVLAVIVLSLLRIVEGKLSLKAKREREALAAEASRPGDAPQA</sequence>
<keyword evidence="3" id="KW-1003">Cell membrane</keyword>
<dbReference type="PANTHER" id="PTHR33778:SF1">
    <property type="entry name" value="MAGNESIUM TRANSPORTER YHID-RELATED"/>
    <property type="match status" value="1"/>
</dbReference>
<feature type="transmembrane region" description="Helical" evidence="7">
    <location>
        <begin position="115"/>
        <end position="148"/>
    </location>
</feature>
<dbReference type="AlphaFoldDB" id="A0A429Z3U2"/>
<feature type="transmembrane region" description="Helical" evidence="7">
    <location>
        <begin position="84"/>
        <end position="103"/>
    </location>
</feature>
<keyword evidence="7" id="KW-0997">Cell inner membrane</keyword>
<dbReference type="PANTHER" id="PTHR33778">
    <property type="entry name" value="PROTEIN MGTC"/>
    <property type="match status" value="1"/>
</dbReference>
<evidence type="ECO:0000256" key="5">
    <source>
        <dbReference type="ARBA" id="ARBA00022989"/>
    </source>
</evidence>
<evidence type="ECO:0000313" key="10">
    <source>
        <dbReference type="Proteomes" id="UP000278398"/>
    </source>
</evidence>
<dbReference type="InterPro" id="IPR003416">
    <property type="entry name" value="MgtC/SapB/SrpB/YhiD_fam"/>
</dbReference>
<evidence type="ECO:0000256" key="1">
    <source>
        <dbReference type="ARBA" id="ARBA00004651"/>
    </source>
</evidence>
<comment type="similarity">
    <text evidence="2 7">Belongs to the MgtC/SapB family.</text>
</comment>
<feature type="transmembrane region" description="Helical" evidence="7">
    <location>
        <begin position="46"/>
        <end position="72"/>
    </location>
</feature>
<keyword evidence="10" id="KW-1185">Reference proteome</keyword>
<proteinExistence type="inferred from homology"/>
<name>A0A429Z3U2_9HYPH</name>
<dbReference type="Pfam" id="PF02308">
    <property type="entry name" value="MgtC"/>
    <property type="match status" value="1"/>
</dbReference>
<dbReference type="InterPro" id="IPR049177">
    <property type="entry name" value="MgtC_SapB_SrpB_YhiD_N"/>
</dbReference>
<keyword evidence="5 7" id="KW-1133">Transmembrane helix</keyword>
<feature type="transmembrane region" description="Helical" evidence="7">
    <location>
        <begin position="12"/>
        <end position="34"/>
    </location>
</feature>
<dbReference type="Proteomes" id="UP000278398">
    <property type="component" value="Unassembled WGS sequence"/>
</dbReference>
<evidence type="ECO:0000256" key="2">
    <source>
        <dbReference type="ARBA" id="ARBA00009298"/>
    </source>
</evidence>
<dbReference type="RefSeq" id="WP_126697613.1">
    <property type="nucleotide sequence ID" value="NZ_RWKW01000002.1"/>
</dbReference>
<dbReference type="GO" id="GO:0005886">
    <property type="term" value="C:plasma membrane"/>
    <property type="evidence" value="ECO:0007669"/>
    <property type="project" value="UniProtKB-SubCell"/>
</dbReference>
<evidence type="ECO:0000256" key="4">
    <source>
        <dbReference type="ARBA" id="ARBA00022692"/>
    </source>
</evidence>
<accession>A0A429Z3U2</accession>
<feature type="domain" description="MgtC/SapB/SrpB/YhiD N-terminal" evidence="8">
    <location>
        <begin position="23"/>
        <end position="152"/>
    </location>
</feature>